<dbReference type="InParanoid" id="A0A0C2TDC3"/>
<protein>
    <submittedName>
        <fullName evidence="1">Uncharacterized protein</fullName>
    </submittedName>
</protein>
<dbReference type="Proteomes" id="UP000054549">
    <property type="component" value="Unassembled WGS sequence"/>
</dbReference>
<keyword evidence="2" id="KW-1185">Reference proteome</keyword>
<organism evidence="1 2">
    <name type="scientific">Amanita muscaria (strain Koide BX008)</name>
    <dbReference type="NCBI Taxonomy" id="946122"/>
    <lineage>
        <taxon>Eukaryota</taxon>
        <taxon>Fungi</taxon>
        <taxon>Dikarya</taxon>
        <taxon>Basidiomycota</taxon>
        <taxon>Agaricomycotina</taxon>
        <taxon>Agaricomycetes</taxon>
        <taxon>Agaricomycetidae</taxon>
        <taxon>Agaricales</taxon>
        <taxon>Pluteineae</taxon>
        <taxon>Amanitaceae</taxon>
        <taxon>Amanita</taxon>
    </lineage>
</organism>
<evidence type="ECO:0000313" key="2">
    <source>
        <dbReference type="Proteomes" id="UP000054549"/>
    </source>
</evidence>
<dbReference type="HOGENOM" id="CLU_2605529_0_0_1"/>
<sequence>MTLIYTFVGLRVIEHPQVLVEKNKRMRHSYSDKMTRRFYLNPPTNRNVTKVIKSWELVHLEKSSLQHGMSHQNKSLLQL</sequence>
<reference evidence="1 2" key="1">
    <citation type="submission" date="2014-04" db="EMBL/GenBank/DDBJ databases">
        <title>Evolutionary Origins and Diversification of the Mycorrhizal Mutualists.</title>
        <authorList>
            <consortium name="DOE Joint Genome Institute"/>
            <consortium name="Mycorrhizal Genomics Consortium"/>
            <person name="Kohler A."/>
            <person name="Kuo A."/>
            <person name="Nagy L.G."/>
            <person name="Floudas D."/>
            <person name="Copeland A."/>
            <person name="Barry K.W."/>
            <person name="Cichocki N."/>
            <person name="Veneault-Fourrey C."/>
            <person name="LaButti K."/>
            <person name="Lindquist E.A."/>
            <person name="Lipzen A."/>
            <person name="Lundell T."/>
            <person name="Morin E."/>
            <person name="Murat C."/>
            <person name="Riley R."/>
            <person name="Ohm R."/>
            <person name="Sun H."/>
            <person name="Tunlid A."/>
            <person name="Henrissat B."/>
            <person name="Grigoriev I.V."/>
            <person name="Hibbett D.S."/>
            <person name="Martin F."/>
        </authorList>
    </citation>
    <scope>NUCLEOTIDE SEQUENCE [LARGE SCALE GENOMIC DNA]</scope>
    <source>
        <strain evidence="1 2">Koide BX008</strain>
    </source>
</reference>
<gene>
    <name evidence="1" type="ORF">M378DRAFT_162676</name>
</gene>
<dbReference type="AlphaFoldDB" id="A0A0C2TDC3"/>
<dbReference type="EMBL" id="KN818246">
    <property type="protein sequence ID" value="KIL64824.1"/>
    <property type="molecule type" value="Genomic_DNA"/>
</dbReference>
<name>A0A0C2TDC3_AMAMK</name>
<accession>A0A0C2TDC3</accession>
<evidence type="ECO:0000313" key="1">
    <source>
        <dbReference type="EMBL" id="KIL64824.1"/>
    </source>
</evidence>
<proteinExistence type="predicted"/>